<organism evidence="3 4">
    <name type="scientific">Paracoccidioides lutzii (strain ATCC MYA-826 / Pb01)</name>
    <name type="common">Paracoccidioides brasiliensis</name>
    <dbReference type="NCBI Taxonomy" id="502779"/>
    <lineage>
        <taxon>Eukaryota</taxon>
        <taxon>Fungi</taxon>
        <taxon>Dikarya</taxon>
        <taxon>Ascomycota</taxon>
        <taxon>Pezizomycotina</taxon>
        <taxon>Eurotiomycetes</taxon>
        <taxon>Eurotiomycetidae</taxon>
        <taxon>Onygenales</taxon>
        <taxon>Ajellomycetaceae</taxon>
        <taxon>Paracoccidioides</taxon>
    </lineage>
</organism>
<dbReference type="HOGENOM" id="CLU_016809_3_0_1"/>
<reference evidence="3 4" key="1">
    <citation type="journal article" date="2011" name="PLoS Genet.">
        <title>Comparative genomic analysis of human fungal pathogens causing paracoccidioidomycosis.</title>
        <authorList>
            <person name="Desjardins C.A."/>
            <person name="Champion M.D."/>
            <person name="Holder J.W."/>
            <person name="Muszewska A."/>
            <person name="Goldberg J."/>
            <person name="Bailao A.M."/>
            <person name="Brigido M.M."/>
            <person name="Ferreira M.E."/>
            <person name="Garcia A.M."/>
            <person name="Grynberg M."/>
            <person name="Gujja S."/>
            <person name="Heiman D.I."/>
            <person name="Henn M.R."/>
            <person name="Kodira C.D."/>
            <person name="Leon-Narvaez H."/>
            <person name="Longo L.V."/>
            <person name="Ma L.J."/>
            <person name="Malavazi I."/>
            <person name="Matsuo A.L."/>
            <person name="Morais F.V."/>
            <person name="Pereira M."/>
            <person name="Rodriguez-Brito S."/>
            <person name="Sakthikumar S."/>
            <person name="Salem-Izacc S.M."/>
            <person name="Sykes S.M."/>
            <person name="Teixeira M.M."/>
            <person name="Vallejo M.C."/>
            <person name="Walter M.E."/>
            <person name="Yandava C."/>
            <person name="Young S."/>
            <person name="Zeng Q."/>
            <person name="Zucker J."/>
            <person name="Felipe M.S."/>
            <person name="Goldman G.H."/>
            <person name="Haas B.J."/>
            <person name="McEwen J.G."/>
            <person name="Nino-Vega G."/>
            <person name="Puccia R."/>
            <person name="San-Blas G."/>
            <person name="Soares C.M."/>
            <person name="Birren B.W."/>
            <person name="Cuomo C.A."/>
        </authorList>
    </citation>
    <scope>NUCLEOTIDE SEQUENCE [LARGE SCALE GENOMIC DNA]</scope>
    <source>
        <strain evidence="4">ATCC MYA-826 / Pb01</strain>
    </source>
</reference>
<dbReference type="PANTHER" id="PTHR13230">
    <property type="entry name" value="GENERAL TRANSCRIPTION FACTOR IIIC, POLYPEPTIDE 5"/>
    <property type="match status" value="1"/>
</dbReference>
<dbReference type="OMA" id="SKAPRIW"/>
<gene>
    <name evidence="3" type="ORF">PAAG_12367</name>
</gene>
<dbReference type="VEuPathDB" id="FungiDB:PAAG_12367"/>
<dbReference type="eggNOG" id="KOG2473">
    <property type="taxonomic scope" value="Eukaryota"/>
</dbReference>
<protein>
    <recommendedName>
        <fullName evidence="2">Transcription factor IIIC subunit 5 HTH domain-containing protein</fullName>
    </recommendedName>
</protein>
<dbReference type="Proteomes" id="UP000002059">
    <property type="component" value="Partially assembled WGS sequence"/>
</dbReference>
<feature type="compositionally biased region" description="Basic and acidic residues" evidence="1">
    <location>
        <begin position="402"/>
        <end position="422"/>
    </location>
</feature>
<dbReference type="EMBL" id="KN294014">
    <property type="protein sequence ID" value="KGQ00940.1"/>
    <property type="molecule type" value="Genomic_DNA"/>
</dbReference>
<dbReference type="Pfam" id="PF09734">
    <property type="entry name" value="Tau95"/>
    <property type="match status" value="1"/>
</dbReference>
<feature type="compositionally biased region" description="Acidic residues" evidence="1">
    <location>
        <begin position="423"/>
        <end position="459"/>
    </location>
</feature>
<dbReference type="GO" id="GO:0006384">
    <property type="term" value="P:transcription initiation at RNA polymerase III promoter"/>
    <property type="evidence" value="ECO:0007669"/>
    <property type="project" value="InterPro"/>
</dbReference>
<name>A0A0A2V453_PARBA</name>
<evidence type="ECO:0000313" key="4">
    <source>
        <dbReference type="Proteomes" id="UP000002059"/>
    </source>
</evidence>
<accession>A0A0A2V453</accession>
<feature type="region of interest" description="Disordered" evidence="1">
    <location>
        <begin position="206"/>
        <end position="268"/>
    </location>
</feature>
<dbReference type="OrthoDB" id="5598268at2759"/>
<keyword evidence="4" id="KW-1185">Reference proteome</keyword>
<sequence>MPDFVYSTTSSPFMTKFREKILPFEYDKLKEFQFDMSKGYTSNVDIIPPPALSRGDVPFNYLYRQNPTVKQSIGPSGEITTTNTQQIVKVLTHLVACDVPAVPTAPRENCPPISTLDKTLQETISILQSLFESRLAWTRRGLRNHLITNEQKYALRLAVPYVGYIFRSGPWRDAIVKFGHDPRTHPSSCIYQTFMFRTLPSSITEQLDENENGNDNDNENTPAPAPAPPPATKSTTTPTSNRRQTLPRPSTTLGDQSTQSTCPSHIFTGQAPLPRDGKLWMICDIKDPILAQLLKPRTSQSSLDSKNACDILSSGWYGNVTLAVAKTIMRAKIQHMLEFNTTPPFEEDFAPLLRFPERVGGDEEVAREVGAPGEEGVFWREGGVKRVVWWWWWCWRGGGEGSGDKRVRWEDEVGGEEGRVEVGEEEEGGEDVEGDEAGEIENENEDEDGDGEDVDMTGM</sequence>
<dbReference type="GO" id="GO:0000127">
    <property type="term" value="C:transcription factor TFIIIC complex"/>
    <property type="evidence" value="ECO:0007669"/>
    <property type="project" value="InterPro"/>
</dbReference>
<dbReference type="InterPro" id="IPR040454">
    <property type="entry name" value="TF_IIIC_Tfc1/Sfc1"/>
</dbReference>
<dbReference type="GO" id="GO:0001002">
    <property type="term" value="F:RNA polymerase III type 1 promoter sequence-specific DNA binding"/>
    <property type="evidence" value="ECO:0007669"/>
    <property type="project" value="TreeGrafter"/>
</dbReference>
<dbReference type="STRING" id="502779.A0A0A2V453"/>
<feature type="compositionally biased region" description="Polar residues" evidence="1">
    <location>
        <begin position="241"/>
        <end position="263"/>
    </location>
</feature>
<dbReference type="KEGG" id="pbl:PAAG_12367"/>
<dbReference type="InterPro" id="IPR019136">
    <property type="entry name" value="TF_IIIC_su-5_HTH"/>
</dbReference>
<feature type="domain" description="Transcription factor IIIC subunit 5 HTH" evidence="2">
    <location>
        <begin position="46"/>
        <end position="197"/>
    </location>
</feature>
<evidence type="ECO:0000259" key="2">
    <source>
        <dbReference type="Pfam" id="PF09734"/>
    </source>
</evidence>
<dbReference type="PANTHER" id="PTHR13230:SF5">
    <property type="entry name" value="GENERAL TRANSCRIPTION FACTOR 3C POLYPEPTIDE 5"/>
    <property type="match status" value="1"/>
</dbReference>
<feature type="region of interest" description="Disordered" evidence="1">
    <location>
        <begin position="400"/>
        <end position="459"/>
    </location>
</feature>
<evidence type="ECO:0000256" key="1">
    <source>
        <dbReference type="SAM" id="MobiDB-lite"/>
    </source>
</evidence>
<evidence type="ECO:0000313" key="3">
    <source>
        <dbReference type="EMBL" id="KGQ00940.1"/>
    </source>
</evidence>
<dbReference type="AlphaFoldDB" id="A0A0A2V453"/>
<feature type="compositionally biased region" description="Acidic residues" evidence="1">
    <location>
        <begin position="206"/>
        <end position="218"/>
    </location>
</feature>
<dbReference type="RefSeq" id="XP_015702508.1">
    <property type="nucleotide sequence ID" value="XM_015847865.1"/>
</dbReference>
<dbReference type="GeneID" id="9093931"/>
<dbReference type="GO" id="GO:0001003">
    <property type="term" value="F:RNA polymerase III type 2 promoter sequence-specific DNA binding"/>
    <property type="evidence" value="ECO:0007669"/>
    <property type="project" value="TreeGrafter"/>
</dbReference>
<proteinExistence type="predicted"/>